<dbReference type="Pfam" id="PF12847">
    <property type="entry name" value="Methyltransf_18"/>
    <property type="match status" value="1"/>
</dbReference>
<reference evidence="1 2" key="1">
    <citation type="submission" date="2020-11" db="EMBL/GenBank/DDBJ databases">
        <title>Fusibacter basophilias sp. nov.</title>
        <authorList>
            <person name="Qiu D."/>
        </authorList>
    </citation>
    <scope>NUCLEOTIDE SEQUENCE [LARGE SCALE GENOMIC DNA]</scope>
    <source>
        <strain evidence="1 2">Q10-2</strain>
    </source>
</reference>
<dbReference type="SUPFAM" id="SSF53335">
    <property type="entry name" value="S-adenosyl-L-methionine-dependent methyltransferases"/>
    <property type="match status" value="1"/>
</dbReference>
<dbReference type="InterPro" id="IPR029063">
    <property type="entry name" value="SAM-dependent_MTases_sf"/>
</dbReference>
<comment type="caution">
    <text evidence="1">The sequence shown here is derived from an EMBL/GenBank/DDBJ whole genome shotgun (WGS) entry which is preliminary data.</text>
</comment>
<gene>
    <name evidence="1" type="ORF">ISU02_02955</name>
</gene>
<dbReference type="Proteomes" id="UP000614200">
    <property type="component" value="Unassembled WGS sequence"/>
</dbReference>
<organism evidence="1 2">
    <name type="scientific">Fusibacter ferrireducens</name>
    <dbReference type="NCBI Taxonomy" id="2785058"/>
    <lineage>
        <taxon>Bacteria</taxon>
        <taxon>Bacillati</taxon>
        <taxon>Bacillota</taxon>
        <taxon>Clostridia</taxon>
        <taxon>Eubacteriales</taxon>
        <taxon>Eubacteriales Family XII. Incertae Sedis</taxon>
        <taxon>Fusibacter</taxon>
    </lineage>
</organism>
<evidence type="ECO:0000313" key="1">
    <source>
        <dbReference type="EMBL" id="MBF4692057.1"/>
    </source>
</evidence>
<sequence length="250" mass="28880">MNKYRLSQRLNQMAKWLDQDVSIADIGTDHGYLPYCLFEQKKISHAILCDINQGPLENAKNTFKSSDYVKSAEFRLGSGIEPIEDGEVDYVIIAGMGGTLIKKILSKDIKKTKSFKGFFLQPQTEQDVLRHWLLENQFQIISDFYAFEDQKYYEALYVLPQNVNLNPIGVLSVIPSGQSAFKVYEISNDLEFGYKVHPDSLETYRAYLEYKAHKYKMILSKLSGRNNPKAMSCQFKLQQIEQLLRHLKKV</sequence>
<dbReference type="RefSeq" id="WP_194700281.1">
    <property type="nucleotide sequence ID" value="NZ_JADKNH010000001.1"/>
</dbReference>
<dbReference type="PANTHER" id="PTHR38451:SF1">
    <property type="entry name" value="TRNA (ADENINE(22)-N(1))-METHYLTRANSFERASE"/>
    <property type="match status" value="1"/>
</dbReference>
<name>A0ABR9ZNL6_9FIRM</name>
<dbReference type="PANTHER" id="PTHR38451">
    <property type="entry name" value="TRNA (ADENINE(22)-N(1))-METHYLTRANSFERASE"/>
    <property type="match status" value="1"/>
</dbReference>
<protein>
    <submittedName>
        <fullName evidence="1">SAM-dependent methyltransferase</fullName>
    </submittedName>
</protein>
<keyword evidence="1" id="KW-0489">Methyltransferase</keyword>
<proteinExistence type="predicted"/>
<accession>A0ABR9ZNL6</accession>
<dbReference type="InterPro" id="IPR006901">
    <property type="entry name" value="TrmK"/>
</dbReference>
<keyword evidence="2" id="KW-1185">Reference proteome</keyword>
<dbReference type="GO" id="GO:0008168">
    <property type="term" value="F:methyltransferase activity"/>
    <property type="evidence" value="ECO:0007669"/>
    <property type="project" value="UniProtKB-KW"/>
</dbReference>
<keyword evidence="1" id="KW-0808">Transferase</keyword>
<dbReference type="EMBL" id="JADKNH010000001">
    <property type="protein sequence ID" value="MBF4692057.1"/>
    <property type="molecule type" value="Genomic_DNA"/>
</dbReference>
<dbReference type="PIRSF" id="PIRSF018637">
    <property type="entry name" value="TrmK"/>
    <property type="match status" value="1"/>
</dbReference>
<dbReference type="GO" id="GO:0032259">
    <property type="term" value="P:methylation"/>
    <property type="evidence" value="ECO:0007669"/>
    <property type="project" value="UniProtKB-KW"/>
</dbReference>
<dbReference type="Gene3D" id="3.40.50.150">
    <property type="entry name" value="Vaccinia Virus protein VP39"/>
    <property type="match status" value="1"/>
</dbReference>
<evidence type="ECO:0000313" key="2">
    <source>
        <dbReference type="Proteomes" id="UP000614200"/>
    </source>
</evidence>